<keyword evidence="5" id="KW-0106">Calcium</keyword>
<dbReference type="InterPro" id="IPR050738">
    <property type="entry name" value="Sulfatase"/>
</dbReference>
<dbReference type="Pfam" id="PF00884">
    <property type="entry name" value="Sulfatase"/>
    <property type="match status" value="1"/>
</dbReference>
<accession>A0AAE0SK76</accession>
<evidence type="ECO:0000313" key="9">
    <source>
        <dbReference type="Proteomes" id="UP001195483"/>
    </source>
</evidence>
<evidence type="ECO:0000256" key="1">
    <source>
        <dbReference type="ARBA" id="ARBA00001913"/>
    </source>
</evidence>
<proteinExistence type="inferred from homology"/>
<evidence type="ECO:0000313" key="8">
    <source>
        <dbReference type="EMBL" id="KAK3593050.1"/>
    </source>
</evidence>
<evidence type="ECO:0000256" key="5">
    <source>
        <dbReference type="ARBA" id="ARBA00022837"/>
    </source>
</evidence>
<keyword evidence="4" id="KW-0378">Hydrolase</keyword>
<evidence type="ECO:0000256" key="2">
    <source>
        <dbReference type="ARBA" id="ARBA00008779"/>
    </source>
</evidence>
<keyword evidence="6" id="KW-0732">Signal</keyword>
<dbReference type="GO" id="GO:0004065">
    <property type="term" value="F:arylsulfatase activity"/>
    <property type="evidence" value="ECO:0007669"/>
    <property type="project" value="TreeGrafter"/>
</dbReference>
<name>A0AAE0SK76_9BIVA</name>
<evidence type="ECO:0000256" key="6">
    <source>
        <dbReference type="SAM" id="SignalP"/>
    </source>
</evidence>
<comment type="cofactor">
    <cofactor evidence="1">
        <name>Ca(2+)</name>
        <dbReference type="ChEBI" id="CHEBI:29108"/>
    </cofactor>
</comment>
<dbReference type="PROSITE" id="PS00523">
    <property type="entry name" value="SULFATASE_1"/>
    <property type="match status" value="1"/>
</dbReference>
<dbReference type="Proteomes" id="UP001195483">
    <property type="component" value="Unassembled WGS sequence"/>
</dbReference>
<gene>
    <name evidence="8" type="ORF">CHS0354_007835</name>
</gene>
<sequence length="151" mass="16209">MPTKMTHICHVIIMLVILCLRHIRCASRPNIVLLIADDLGYGDIGCYGNTTLRTTNIDKLAQGGVKMTQHLTTASMCTPSRAALMTGRYGIRSGMAAIGTVRVCVFAASICGLPSSEVTLAELAKQGGYSTAAIAFSNWTNIRGQQLFMVQ</sequence>
<evidence type="ECO:0000256" key="4">
    <source>
        <dbReference type="ARBA" id="ARBA00022801"/>
    </source>
</evidence>
<organism evidence="8 9">
    <name type="scientific">Potamilus streckersoni</name>
    <dbReference type="NCBI Taxonomy" id="2493646"/>
    <lineage>
        <taxon>Eukaryota</taxon>
        <taxon>Metazoa</taxon>
        <taxon>Spiralia</taxon>
        <taxon>Lophotrochozoa</taxon>
        <taxon>Mollusca</taxon>
        <taxon>Bivalvia</taxon>
        <taxon>Autobranchia</taxon>
        <taxon>Heteroconchia</taxon>
        <taxon>Palaeoheterodonta</taxon>
        <taxon>Unionida</taxon>
        <taxon>Unionoidea</taxon>
        <taxon>Unionidae</taxon>
        <taxon>Ambleminae</taxon>
        <taxon>Lampsilini</taxon>
        <taxon>Potamilus</taxon>
    </lineage>
</organism>
<evidence type="ECO:0000256" key="3">
    <source>
        <dbReference type="ARBA" id="ARBA00022723"/>
    </source>
</evidence>
<evidence type="ECO:0000259" key="7">
    <source>
        <dbReference type="Pfam" id="PF00884"/>
    </source>
</evidence>
<dbReference type="InterPro" id="IPR024607">
    <property type="entry name" value="Sulfatase_CS"/>
</dbReference>
<dbReference type="EMBL" id="JAEAOA010000531">
    <property type="protein sequence ID" value="KAK3593050.1"/>
    <property type="molecule type" value="Genomic_DNA"/>
</dbReference>
<comment type="caution">
    <text evidence="8">The sequence shown here is derived from an EMBL/GenBank/DDBJ whole genome shotgun (WGS) entry which is preliminary data.</text>
</comment>
<dbReference type="Gene3D" id="3.40.720.10">
    <property type="entry name" value="Alkaline Phosphatase, subunit A"/>
    <property type="match status" value="1"/>
</dbReference>
<dbReference type="SUPFAM" id="SSF53649">
    <property type="entry name" value="Alkaline phosphatase-like"/>
    <property type="match status" value="1"/>
</dbReference>
<dbReference type="GO" id="GO:0046872">
    <property type="term" value="F:metal ion binding"/>
    <property type="evidence" value="ECO:0007669"/>
    <property type="project" value="UniProtKB-KW"/>
</dbReference>
<dbReference type="InterPro" id="IPR000917">
    <property type="entry name" value="Sulfatase_N"/>
</dbReference>
<dbReference type="PANTHER" id="PTHR42693:SF49">
    <property type="entry name" value="SULFATASE N-TERMINAL DOMAIN-CONTAINING PROTEIN"/>
    <property type="match status" value="1"/>
</dbReference>
<reference evidence="8" key="1">
    <citation type="journal article" date="2021" name="Genome Biol. Evol.">
        <title>A High-Quality Reference Genome for a Parasitic Bivalve with Doubly Uniparental Inheritance (Bivalvia: Unionida).</title>
        <authorList>
            <person name="Smith C.H."/>
        </authorList>
    </citation>
    <scope>NUCLEOTIDE SEQUENCE</scope>
    <source>
        <strain evidence="8">CHS0354</strain>
    </source>
</reference>
<feature type="signal peptide" evidence="6">
    <location>
        <begin position="1"/>
        <end position="25"/>
    </location>
</feature>
<feature type="domain" description="Sulfatase N-terminal" evidence="7">
    <location>
        <begin position="29"/>
        <end position="135"/>
    </location>
</feature>
<protein>
    <recommendedName>
        <fullName evidence="7">Sulfatase N-terminal domain-containing protein</fullName>
    </recommendedName>
</protein>
<feature type="chain" id="PRO_5042055520" description="Sulfatase N-terminal domain-containing protein" evidence="6">
    <location>
        <begin position="26"/>
        <end position="151"/>
    </location>
</feature>
<dbReference type="AlphaFoldDB" id="A0AAE0SK76"/>
<reference evidence="8" key="2">
    <citation type="journal article" date="2021" name="Genome Biol. Evol.">
        <title>Developing a high-quality reference genome for a parasitic bivalve with doubly uniparental inheritance (Bivalvia: Unionida).</title>
        <authorList>
            <person name="Smith C.H."/>
        </authorList>
    </citation>
    <scope>NUCLEOTIDE SEQUENCE</scope>
    <source>
        <strain evidence="8">CHS0354</strain>
        <tissue evidence="8">Mantle</tissue>
    </source>
</reference>
<keyword evidence="9" id="KW-1185">Reference proteome</keyword>
<dbReference type="PANTHER" id="PTHR42693">
    <property type="entry name" value="ARYLSULFATASE FAMILY MEMBER"/>
    <property type="match status" value="1"/>
</dbReference>
<keyword evidence="3" id="KW-0479">Metal-binding</keyword>
<dbReference type="InterPro" id="IPR017850">
    <property type="entry name" value="Alkaline_phosphatase_core_sf"/>
</dbReference>
<reference evidence="8" key="3">
    <citation type="submission" date="2023-05" db="EMBL/GenBank/DDBJ databases">
        <authorList>
            <person name="Smith C.H."/>
        </authorList>
    </citation>
    <scope>NUCLEOTIDE SEQUENCE</scope>
    <source>
        <strain evidence="8">CHS0354</strain>
        <tissue evidence="8">Mantle</tissue>
    </source>
</reference>
<comment type="similarity">
    <text evidence="2">Belongs to the sulfatase family.</text>
</comment>